<gene>
    <name evidence="2" type="ORF">ACFPYI_00105</name>
</gene>
<evidence type="ECO:0008006" key="4">
    <source>
        <dbReference type="Google" id="ProtNLM"/>
    </source>
</evidence>
<dbReference type="RefSeq" id="WP_247418041.1">
    <property type="nucleotide sequence ID" value="NZ_JALLGW010000001.1"/>
</dbReference>
<evidence type="ECO:0000313" key="2">
    <source>
        <dbReference type="EMBL" id="MFC5969721.1"/>
    </source>
</evidence>
<organism evidence="2 3">
    <name type="scientific">Halomarina salina</name>
    <dbReference type="NCBI Taxonomy" id="1872699"/>
    <lineage>
        <taxon>Archaea</taxon>
        <taxon>Methanobacteriati</taxon>
        <taxon>Methanobacteriota</taxon>
        <taxon>Stenosarchaea group</taxon>
        <taxon>Halobacteria</taxon>
        <taxon>Halobacteriales</taxon>
        <taxon>Natronomonadaceae</taxon>
        <taxon>Halomarina</taxon>
    </lineage>
</organism>
<comment type="caution">
    <text evidence="2">The sequence shown here is derived from an EMBL/GenBank/DDBJ whole genome shotgun (WGS) entry which is preliminary data.</text>
</comment>
<dbReference type="EMBL" id="JBHSQH010000001">
    <property type="protein sequence ID" value="MFC5969721.1"/>
    <property type="molecule type" value="Genomic_DNA"/>
</dbReference>
<evidence type="ECO:0000256" key="1">
    <source>
        <dbReference type="SAM" id="MobiDB-lite"/>
    </source>
</evidence>
<evidence type="ECO:0000313" key="3">
    <source>
        <dbReference type="Proteomes" id="UP001596099"/>
    </source>
</evidence>
<feature type="region of interest" description="Disordered" evidence="1">
    <location>
        <begin position="134"/>
        <end position="155"/>
    </location>
</feature>
<keyword evidence="3" id="KW-1185">Reference proteome</keyword>
<dbReference type="AlphaFoldDB" id="A0ABD5RH78"/>
<accession>A0ABD5RH78</accession>
<name>A0ABD5RH78_9EURY</name>
<sequence length="307" mass="33271">MGLSGQRLATITNGFHSRATLRVTFDDEAQGYVENTPLEVEPGEVVEIQCSVDDAATSGTVSFTISLATIDQSTRAELQRSVPVSESSPEFWWTIVDRTKNSVAKYTIQYDARGLAGFDSLDIEFVNQELDYDSANPTLPSSPTTDERGSLTLRDGIGGAENTEYAITIRAYDASGAVIFAETRMDVAGVDDSGGSSPPALNAGTIDSVTVRDELEHNSGWLYIDYDVSETNDHYQYVEVEYENLTNDWASKVSTKQSESGTIDVDLGGQEGNDVVITVRVIDTTGLTADSVRLEHTIGQADVLAWP</sequence>
<reference evidence="2 3" key="1">
    <citation type="journal article" date="2019" name="Int. J. Syst. Evol. Microbiol.">
        <title>The Global Catalogue of Microorganisms (GCM) 10K type strain sequencing project: providing services to taxonomists for standard genome sequencing and annotation.</title>
        <authorList>
            <consortium name="The Broad Institute Genomics Platform"/>
            <consortium name="The Broad Institute Genome Sequencing Center for Infectious Disease"/>
            <person name="Wu L."/>
            <person name="Ma J."/>
        </authorList>
    </citation>
    <scope>NUCLEOTIDE SEQUENCE [LARGE SCALE GENOMIC DNA]</scope>
    <source>
        <strain evidence="2 3">CGMCC 1.12543</strain>
    </source>
</reference>
<protein>
    <recommendedName>
        <fullName evidence="4">Cadherin domain-containing protein</fullName>
    </recommendedName>
</protein>
<feature type="compositionally biased region" description="Polar residues" evidence="1">
    <location>
        <begin position="135"/>
        <end position="144"/>
    </location>
</feature>
<proteinExistence type="predicted"/>
<dbReference type="Proteomes" id="UP001596099">
    <property type="component" value="Unassembled WGS sequence"/>
</dbReference>